<dbReference type="InterPro" id="IPR017871">
    <property type="entry name" value="ABC_transporter-like_CS"/>
</dbReference>
<organism evidence="14 15">
    <name type="scientific">Peribacillus simplex</name>
    <dbReference type="NCBI Taxonomy" id="1478"/>
    <lineage>
        <taxon>Bacteria</taxon>
        <taxon>Bacillati</taxon>
        <taxon>Bacillota</taxon>
        <taxon>Bacilli</taxon>
        <taxon>Bacillales</taxon>
        <taxon>Bacillaceae</taxon>
        <taxon>Peribacillus</taxon>
    </lineage>
</organism>
<accession>A0A9W4PJ61</accession>
<dbReference type="PROSITE" id="PS00211">
    <property type="entry name" value="ABC_TRANSPORTER_1"/>
    <property type="match status" value="1"/>
</dbReference>
<keyword evidence="2" id="KW-0963">Cytoplasm</keyword>
<dbReference type="InterPro" id="IPR032524">
    <property type="entry name" value="ABC_tran_C"/>
</dbReference>
<keyword evidence="4" id="KW-0699">rRNA-binding</keyword>
<dbReference type="InterPro" id="IPR051309">
    <property type="entry name" value="ABCF_ATPase"/>
</dbReference>
<evidence type="ECO:0000256" key="6">
    <source>
        <dbReference type="ARBA" id="ARBA00022741"/>
    </source>
</evidence>
<feature type="domain" description="ABC transporter" evidence="13">
    <location>
        <begin position="9"/>
        <end position="260"/>
    </location>
</feature>
<dbReference type="SUPFAM" id="SSF52540">
    <property type="entry name" value="P-loop containing nucleoside triphosphate hydrolases"/>
    <property type="match status" value="2"/>
</dbReference>
<evidence type="ECO:0000313" key="14">
    <source>
        <dbReference type="EMBL" id="CAH0297659.1"/>
    </source>
</evidence>
<keyword evidence="7" id="KW-0378">Hydrolase</keyword>
<protein>
    <submittedName>
        <fullName evidence="14">Energy-dependent translational throttle protein EttA</fullName>
    </submittedName>
</protein>
<keyword evidence="5" id="KW-0677">Repeat</keyword>
<dbReference type="InterPro" id="IPR037118">
    <property type="entry name" value="Val-tRNA_synth_C_sf"/>
</dbReference>
<name>A0A9W4PJ61_9BACI</name>
<dbReference type="FunFam" id="3.40.50.300:FF:000011">
    <property type="entry name" value="Putative ABC transporter ATP-binding component"/>
    <property type="match status" value="1"/>
</dbReference>
<keyword evidence="9" id="KW-0810">Translation regulation</keyword>
<feature type="domain" description="ABC transporter" evidence="13">
    <location>
        <begin position="325"/>
        <end position="545"/>
    </location>
</feature>
<keyword evidence="10" id="KW-0694">RNA-binding</keyword>
<dbReference type="PROSITE" id="PS50893">
    <property type="entry name" value="ABC_TRANSPORTER_2"/>
    <property type="match status" value="2"/>
</dbReference>
<dbReference type="AlphaFoldDB" id="A0A9W4PJ61"/>
<keyword evidence="11" id="KW-0648">Protein biosynthesis</keyword>
<keyword evidence="3" id="KW-0820">tRNA-binding</keyword>
<dbReference type="Pfam" id="PF12848">
    <property type="entry name" value="ABC_tran_Xtn"/>
    <property type="match status" value="1"/>
</dbReference>
<dbReference type="FunFam" id="3.40.50.300:FF:000183">
    <property type="entry name" value="ABC transporter ATP-binding protein yjjK"/>
    <property type="match status" value="1"/>
</dbReference>
<dbReference type="InterPro" id="IPR032781">
    <property type="entry name" value="ABC_tran_Xtn"/>
</dbReference>
<feature type="coiled-coil region" evidence="12">
    <location>
        <begin position="568"/>
        <end position="619"/>
    </location>
</feature>
<gene>
    <name evidence="14" type="primary">ettA_1</name>
    <name evidence="14" type="ORF">SRABI133_04455</name>
</gene>
<dbReference type="PANTHER" id="PTHR42855">
    <property type="entry name" value="ABC TRANSPORTER ATP-BINDING SUBUNIT"/>
    <property type="match status" value="1"/>
</dbReference>
<keyword evidence="12" id="KW-0175">Coiled coil</keyword>
<dbReference type="InterPro" id="IPR027417">
    <property type="entry name" value="P-loop_NTPase"/>
</dbReference>
<dbReference type="Pfam" id="PF00005">
    <property type="entry name" value="ABC_tran"/>
    <property type="match status" value="2"/>
</dbReference>
<sequence>MGCTIMKVFSMEHVMKTQGEKLLFKDVSFSITEGEKIGIVGINGTGKSTLLNIIAGLEDSDLGTKDHPNDYTISYLSQDPHFDEKLTIMEYMYESSTPVFSLIKEYEKTLVQLQVDPQNSVIQDRLLKQQQDMDTLGAWDTSANARTILTKLGLPDHSRKLGELSGGQKKRAALAKTLIETPDLLILDEPTNHLDFESITWLEEYLGKYQKSVLFVTHDRYFLDRVSNKIWEIAQTQLFEYKGNYGDYLESKAIREENETAERSKKESLFKKELAWIRKGAKARTTKQKARIQRFETLESGVKDKQKTENLEMELSGARLGKKVLEMQDVSKSFGDRTIINHFSFLFKPGDRIGIVGNNGSGKSTLLNILAGRESIDEGNLEKGQTVKIGYYTQESVDMDENLRMIEYIRETADSIALKDGSFISAAQMLERFLFPMGSHGTPIRKLSGGEKRRLYLLNILMSAPNVLLLDEPTNDLDTQTLTVLEDYLETFSGVVITVSHDRYFLDKTCHQLLVFQNKAEIDFYYGSYSEFLEEKTEEAVPVKAPEPQMNRTEKKKKKLTYAESKEWEEIEGNMERVELRLKDITSEMSAAGSDFEKVRLLLEEEKELTDKLDHLMERWTYLAEKLEEE</sequence>
<dbReference type="PANTHER" id="PTHR42855:SF1">
    <property type="entry name" value="ABC TRANSPORTER DOMAIN-CONTAINING PROTEIN"/>
    <property type="match status" value="1"/>
</dbReference>
<dbReference type="InterPro" id="IPR003439">
    <property type="entry name" value="ABC_transporter-like_ATP-bd"/>
</dbReference>
<dbReference type="GO" id="GO:0003677">
    <property type="term" value="F:DNA binding"/>
    <property type="evidence" value="ECO:0007669"/>
    <property type="project" value="InterPro"/>
</dbReference>
<dbReference type="CDD" id="cd03221">
    <property type="entry name" value="ABCF_EF-3"/>
    <property type="match status" value="2"/>
</dbReference>
<keyword evidence="8" id="KW-0067">ATP-binding</keyword>
<dbReference type="SMART" id="SM00382">
    <property type="entry name" value="AAA"/>
    <property type="match status" value="2"/>
</dbReference>
<dbReference type="Pfam" id="PF16326">
    <property type="entry name" value="ABC_tran_CTD"/>
    <property type="match status" value="1"/>
</dbReference>
<dbReference type="GO" id="GO:0016887">
    <property type="term" value="F:ATP hydrolysis activity"/>
    <property type="evidence" value="ECO:0007669"/>
    <property type="project" value="InterPro"/>
</dbReference>
<evidence type="ECO:0000256" key="10">
    <source>
        <dbReference type="ARBA" id="ARBA00022884"/>
    </source>
</evidence>
<evidence type="ECO:0000256" key="4">
    <source>
        <dbReference type="ARBA" id="ARBA00022730"/>
    </source>
</evidence>
<dbReference type="InterPro" id="IPR003593">
    <property type="entry name" value="AAA+_ATPase"/>
</dbReference>
<comment type="similarity">
    <text evidence="1">Belongs to the ABC transporter superfamily. ABCF family. Translational throttle EttA subfamily.</text>
</comment>
<evidence type="ECO:0000256" key="2">
    <source>
        <dbReference type="ARBA" id="ARBA00022490"/>
    </source>
</evidence>
<evidence type="ECO:0000256" key="5">
    <source>
        <dbReference type="ARBA" id="ARBA00022737"/>
    </source>
</evidence>
<reference evidence="14" key="1">
    <citation type="submission" date="2021-11" db="EMBL/GenBank/DDBJ databases">
        <authorList>
            <person name="Bulgarelli D."/>
        </authorList>
    </citation>
    <scope>NUCLEOTIDE SEQUENCE</scope>
    <source>
        <strain evidence="14">Bi133</strain>
    </source>
</reference>
<dbReference type="GO" id="GO:0000049">
    <property type="term" value="F:tRNA binding"/>
    <property type="evidence" value="ECO:0007669"/>
    <property type="project" value="UniProtKB-KW"/>
</dbReference>
<dbReference type="Gene3D" id="1.10.287.380">
    <property type="entry name" value="Valyl-tRNA synthetase, C-terminal domain"/>
    <property type="match status" value="1"/>
</dbReference>
<evidence type="ECO:0000256" key="9">
    <source>
        <dbReference type="ARBA" id="ARBA00022845"/>
    </source>
</evidence>
<evidence type="ECO:0000256" key="8">
    <source>
        <dbReference type="ARBA" id="ARBA00022840"/>
    </source>
</evidence>
<evidence type="ECO:0000313" key="15">
    <source>
        <dbReference type="Proteomes" id="UP000789326"/>
    </source>
</evidence>
<dbReference type="EMBL" id="CAKKMG010000098">
    <property type="protein sequence ID" value="CAH0297659.1"/>
    <property type="molecule type" value="Genomic_DNA"/>
</dbReference>
<proteinExistence type="inferred from homology"/>
<evidence type="ECO:0000256" key="11">
    <source>
        <dbReference type="ARBA" id="ARBA00022917"/>
    </source>
</evidence>
<evidence type="ECO:0000256" key="3">
    <source>
        <dbReference type="ARBA" id="ARBA00022555"/>
    </source>
</evidence>
<dbReference type="GO" id="GO:0006412">
    <property type="term" value="P:translation"/>
    <property type="evidence" value="ECO:0007669"/>
    <property type="project" value="UniProtKB-KW"/>
</dbReference>
<dbReference type="GO" id="GO:0019843">
    <property type="term" value="F:rRNA binding"/>
    <property type="evidence" value="ECO:0007669"/>
    <property type="project" value="UniProtKB-KW"/>
</dbReference>
<keyword evidence="6" id="KW-0547">Nucleotide-binding</keyword>
<evidence type="ECO:0000256" key="12">
    <source>
        <dbReference type="SAM" id="Coils"/>
    </source>
</evidence>
<dbReference type="GO" id="GO:0006417">
    <property type="term" value="P:regulation of translation"/>
    <property type="evidence" value="ECO:0007669"/>
    <property type="project" value="UniProtKB-KW"/>
</dbReference>
<evidence type="ECO:0000259" key="13">
    <source>
        <dbReference type="PROSITE" id="PS50893"/>
    </source>
</evidence>
<dbReference type="Gene3D" id="3.40.50.300">
    <property type="entry name" value="P-loop containing nucleotide triphosphate hydrolases"/>
    <property type="match status" value="2"/>
</dbReference>
<dbReference type="Proteomes" id="UP000789326">
    <property type="component" value="Unassembled WGS sequence"/>
</dbReference>
<evidence type="ECO:0000256" key="1">
    <source>
        <dbReference type="ARBA" id="ARBA00005868"/>
    </source>
</evidence>
<comment type="caution">
    <text evidence="14">The sequence shown here is derived from an EMBL/GenBank/DDBJ whole genome shotgun (WGS) entry which is preliminary data.</text>
</comment>
<evidence type="ECO:0000256" key="7">
    <source>
        <dbReference type="ARBA" id="ARBA00022801"/>
    </source>
</evidence>
<dbReference type="GO" id="GO:0005524">
    <property type="term" value="F:ATP binding"/>
    <property type="evidence" value="ECO:0007669"/>
    <property type="project" value="UniProtKB-KW"/>
</dbReference>